<dbReference type="OrthoDB" id="2897536at2"/>
<evidence type="ECO:0000259" key="1">
    <source>
        <dbReference type="PROSITE" id="PS50943"/>
    </source>
</evidence>
<dbReference type="InterPro" id="IPR010982">
    <property type="entry name" value="Lambda_DNA-bd_dom_sf"/>
</dbReference>
<organism evidence="2 3">
    <name type="scientific">Streptomyces tateyamensis</name>
    <dbReference type="NCBI Taxonomy" id="565073"/>
    <lineage>
        <taxon>Bacteria</taxon>
        <taxon>Bacillati</taxon>
        <taxon>Actinomycetota</taxon>
        <taxon>Actinomycetes</taxon>
        <taxon>Kitasatosporales</taxon>
        <taxon>Streptomycetaceae</taxon>
        <taxon>Streptomyces</taxon>
    </lineage>
</organism>
<dbReference type="InterPro" id="IPR001387">
    <property type="entry name" value="Cro/C1-type_HTH"/>
</dbReference>
<dbReference type="PROSITE" id="PS50943">
    <property type="entry name" value="HTH_CROC1"/>
    <property type="match status" value="1"/>
</dbReference>
<sequence length="320" mass="35491">MTGVDGCRIVGGVAPLGSRVTTGSTSTLRLEERAFNVSGENGERSLNRLELNPETSPRHTFGAELRKLREGLGLTQEEMGRQLSYSGTHVSAVETGRKPPTPRFARRVDQVYETGSKFVDLFWDIRRTSLLHGFADYLAQEERAVELRVFELGIIPGLLQTPEYARAITDGAVRRGSITEDQARERLTVLAERQARLSEDPAPFVHAVLDESCLRRMVGGQNVMTAQLDRLIAFAELPYTVLQVAPYEMGEARSLDLPVYLLTQRNGTVLSYAESAQRGQVERDPDAVRPLLTAYHQLQVEALSQGASVALISKVRKELQ</sequence>
<dbReference type="Pfam" id="PF19054">
    <property type="entry name" value="DUF5753"/>
    <property type="match status" value="1"/>
</dbReference>
<dbReference type="CDD" id="cd00093">
    <property type="entry name" value="HTH_XRE"/>
    <property type="match status" value="1"/>
</dbReference>
<accession>A0A2V4P232</accession>
<dbReference type="GO" id="GO:0003677">
    <property type="term" value="F:DNA binding"/>
    <property type="evidence" value="ECO:0007669"/>
    <property type="project" value="InterPro"/>
</dbReference>
<dbReference type="SUPFAM" id="SSF47413">
    <property type="entry name" value="lambda repressor-like DNA-binding domains"/>
    <property type="match status" value="1"/>
</dbReference>
<dbReference type="Gene3D" id="1.10.260.40">
    <property type="entry name" value="lambda repressor-like DNA-binding domains"/>
    <property type="match status" value="1"/>
</dbReference>
<proteinExistence type="predicted"/>
<keyword evidence="3" id="KW-1185">Reference proteome</keyword>
<comment type="caution">
    <text evidence="2">The sequence shown here is derived from an EMBL/GenBank/DDBJ whole genome shotgun (WGS) entry which is preliminary data.</text>
</comment>
<gene>
    <name evidence="2" type="ORF">C7C46_21510</name>
</gene>
<reference evidence="2 3" key="1">
    <citation type="submission" date="2018-03" db="EMBL/GenBank/DDBJ databases">
        <title>Bioinformatic expansion and discovery of thiopeptide antibiotics.</title>
        <authorList>
            <person name="Schwalen C.J."/>
            <person name="Hudson G.A."/>
            <person name="Mitchell D.A."/>
        </authorList>
    </citation>
    <scope>NUCLEOTIDE SEQUENCE [LARGE SCALE GENOMIC DNA]</scope>
    <source>
        <strain evidence="2 3">ATCC 21389</strain>
    </source>
</reference>
<dbReference type="AlphaFoldDB" id="A0A2V4P232"/>
<dbReference type="Proteomes" id="UP000248039">
    <property type="component" value="Unassembled WGS sequence"/>
</dbReference>
<dbReference type="SMART" id="SM00530">
    <property type="entry name" value="HTH_XRE"/>
    <property type="match status" value="1"/>
</dbReference>
<dbReference type="InterPro" id="IPR043917">
    <property type="entry name" value="DUF5753"/>
</dbReference>
<dbReference type="Pfam" id="PF13560">
    <property type="entry name" value="HTH_31"/>
    <property type="match status" value="1"/>
</dbReference>
<name>A0A2V4P232_9ACTN</name>
<protein>
    <submittedName>
        <fullName evidence="2">Transcriptional regulator</fullName>
    </submittedName>
</protein>
<feature type="domain" description="HTH cro/C1-type" evidence="1">
    <location>
        <begin position="65"/>
        <end position="121"/>
    </location>
</feature>
<dbReference type="EMBL" id="PYBW01000081">
    <property type="protein sequence ID" value="PYC76764.1"/>
    <property type="molecule type" value="Genomic_DNA"/>
</dbReference>
<evidence type="ECO:0000313" key="2">
    <source>
        <dbReference type="EMBL" id="PYC76764.1"/>
    </source>
</evidence>
<evidence type="ECO:0000313" key="3">
    <source>
        <dbReference type="Proteomes" id="UP000248039"/>
    </source>
</evidence>